<dbReference type="Gene3D" id="2.40.50.140">
    <property type="entry name" value="Nucleic acid-binding proteins"/>
    <property type="match status" value="1"/>
</dbReference>
<comment type="similarity">
    <text evidence="1">Belongs to the universal ribosomal protein uS17 family.</text>
</comment>
<evidence type="ECO:0000313" key="4">
    <source>
        <dbReference type="EMBL" id="GMH82199.1"/>
    </source>
</evidence>
<comment type="caution">
    <text evidence="4">The sequence shown here is derived from an EMBL/GenBank/DDBJ whole genome shotgun (WGS) entry which is preliminary data.</text>
</comment>
<evidence type="ECO:0000313" key="5">
    <source>
        <dbReference type="Proteomes" id="UP001165085"/>
    </source>
</evidence>
<dbReference type="PRINTS" id="PR00973">
    <property type="entry name" value="RIBOSOMALS17"/>
</dbReference>
<reference evidence="5" key="1">
    <citation type="journal article" date="2023" name="Commun. Biol.">
        <title>Genome analysis of Parmales, the sister group of diatoms, reveals the evolutionary specialization of diatoms from phago-mixotrophs to photoautotrophs.</title>
        <authorList>
            <person name="Ban H."/>
            <person name="Sato S."/>
            <person name="Yoshikawa S."/>
            <person name="Yamada K."/>
            <person name="Nakamura Y."/>
            <person name="Ichinomiya M."/>
            <person name="Sato N."/>
            <person name="Blanc-Mathieu R."/>
            <person name="Endo H."/>
            <person name="Kuwata A."/>
            <person name="Ogata H."/>
        </authorList>
    </citation>
    <scope>NUCLEOTIDE SEQUENCE [LARGE SCALE GENOMIC DNA]</scope>
    <source>
        <strain evidence="5">NIES 3701</strain>
    </source>
</reference>
<dbReference type="EMBL" id="BRXY01000266">
    <property type="protein sequence ID" value="GMH82199.1"/>
    <property type="molecule type" value="Genomic_DNA"/>
</dbReference>
<dbReference type="SUPFAM" id="SSF50249">
    <property type="entry name" value="Nucleic acid-binding proteins"/>
    <property type="match status" value="1"/>
</dbReference>
<evidence type="ECO:0008006" key="6">
    <source>
        <dbReference type="Google" id="ProtNLM"/>
    </source>
</evidence>
<name>A0A9W7B1L8_9STRA</name>
<proteinExistence type="inferred from homology"/>
<evidence type="ECO:0000256" key="2">
    <source>
        <dbReference type="ARBA" id="ARBA00022980"/>
    </source>
</evidence>
<sequence>MLALSFRSTLRGRSLNASCNALSAVQSAVQSAAPSLAPHNRQYVNPPNHLKLLRRKRNGFQELPPKVINNLGEQEDMDRLEKLIASPLETPKYPNSKMGVVTGTSMSKTVKVDVKSFTKNLKYNKMLGRTKRFYAHDEVEVCKEGDTVRIMPDRPRSKLKRWYVHEILDRKKVVEYDSVREEMRDERDA</sequence>
<dbReference type="InterPro" id="IPR012340">
    <property type="entry name" value="NA-bd_OB-fold"/>
</dbReference>
<dbReference type="AlphaFoldDB" id="A0A9W7B1L8"/>
<accession>A0A9W7B1L8</accession>
<dbReference type="OrthoDB" id="274752at2759"/>
<dbReference type="InterPro" id="IPR000266">
    <property type="entry name" value="Ribosomal_uS17"/>
</dbReference>
<evidence type="ECO:0000256" key="1">
    <source>
        <dbReference type="ARBA" id="ARBA00010254"/>
    </source>
</evidence>
<evidence type="ECO:0000256" key="3">
    <source>
        <dbReference type="ARBA" id="ARBA00023274"/>
    </source>
</evidence>
<dbReference type="GO" id="GO:0003735">
    <property type="term" value="F:structural constituent of ribosome"/>
    <property type="evidence" value="ECO:0007669"/>
    <property type="project" value="InterPro"/>
</dbReference>
<dbReference type="Pfam" id="PF00366">
    <property type="entry name" value="Ribosomal_S17"/>
    <property type="match status" value="1"/>
</dbReference>
<organism evidence="4 5">
    <name type="scientific">Triparma strigata</name>
    <dbReference type="NCBI Taxonomy" id="1606541"/>
    <lineage>
        <taxon>Eukaryota</taxon>
        <taxon>Sar</taxon>
        <taxon>Stramenopiles</taxon>
        <taxon>Ochrophyta</taxon>
        <taxon>Bolidophyceae</taxon>
        <taxon>Parmales</taxon>
        <taxon>Triparmaceae</taxon>
        <taxon>Triparma</taxon>
    </lineage>
</organism>
<dbReference type="PANTHER" id="PTHR10744">
    <property type="entry name" value="40S RIBOSOMAL PROTEIN S11 FAMILY MEMBER"/>
    <property type="match status" value="1"/>
</dbReference>
<keyword evidence="2" id="KW-0689">Ribosomal protein</keyword>
<keyword evidence="5" id="KW-1185">Reference proteome</keyword>
<dbReference type="PANTHER" id="PTHR10744:SF1">
    <property type="entry name" value="SMALL RIBOSOMAL SUBUNIT PROTEIN US17M"/>
    <property type="match status" value="1"/>
</dbReference>
<protein>
    <recommendedName>
        <fullName evidence="6">30S ribosomal protein S17, chloroplastic</fullName>
    </recommendedName>
</protein>
<dbReference type="CDD" id="cd00364">
    <property type="entry name" value="Ribosomal_uS17"/>
    <property type="match status" value="1"/>
</dbReference>
<keyword evidence="3" id="KW-0687">Ribonucleoprotein</keyword>
<dbReference type="GO" id="GO:0022627">
    <property type="term" value="C:cytosolic small ribosomal subunit"/>
    <property type="evidence" value="ECO:0007669"/>
    <property type="project" value="TreeGrafter"/>
</dbReference>
<gene>
    <name evidence="4" type="ORF">TrST_g11679</name>
</gene>
<dbReference type="Proteomes" id="UP001165085">
    <property type="component" value="Unassembled WGS sequence"/>
</dbReference>
<dbReference type="GO" id="GO:0006412">
    <property type="term" value="P:translation"/>
    <property type="evidence" value="ECO:0007669"/>
    <property type="project" value="InterPro"/>
</dbReference>